<dbReference type="EMBL" id="UYWY01003590">
    <property type="protein sequence ID" value="VDM28768.1"/>
    <property type="molecule type" value="Genomic_DNA"/>
</dbReference>
<name>A0A183U3I1_TOXCA</name>
<evidence type="ECO:0000313" key="1">
    <source>
        <dbReference type="EMBL" id="VDM28768.1"/>
    </source>
</evidence>
<dbReference type="AlphaFoldDB" id="A0A183U3I1"/>
<reference evidence="1 2" key="2">
    <citation type="submission" date="2018-11" db="EMBL/GenBank/DDBJ databases">
        <authorList>
            <consortium name="Pathogen Informatics"/>
        </authorList>
    </citation>
    <scope>NUCLEOTIDE SEQUENCE [LARGE SCALE GENOMIC DNA]</scope>
</reference>
<evidence type="ECO:0000313" key="2">
    <source>
        <dbReference type="Proteomes" id="UP000050794"/>
    </source>
</evidence>
<protein>
    <submittedName>
        <fullName evidence="3">Glycosyltransferase</fullName>
    </submittedName>
</protein>
<reference evidence="3" key="1">
    <citation type="submission" date="2016-06" db="UniProtKB">
        <authorList>
            <consortium name="WormBaseParasite"/>
        </authorList>
    </citation>
    <scope>IDENTIFICATION</scope>
</reference>
<accession>A0A183U3I1</accession>
<evidence type="ECO:0000313" key="3">
    <source>
        <dbReference type="WBParaSite" id="TCNE_0000305101-mRNA-1"/>
    </source>
</evidence>
<organism evidence="2 3">
    <name type="scientific">Toxocara canis</name>
    <name type="common">Canine roundworm</name>
    <dbReference type="NCBI Taxonomy" id="6265"/>
    <lineage>
        <taxon>Eukaryota</taxon>
        <taxon>Metazoa</taxon>
        <taxon>Ecdysozoa</taxon>
        <taxon>Nematoda</taxon>
        <taxon>Chromadorea</taxon>
        <taxon>Rhabditida</taxon>
        <taxon>Spirurina</taxon>
        <taxon>Ascaridomorpha</taxon>
        <taxon>Ascaridoidea</taxon>
        <taxon>Toxocaridae</taxon>
        <taxon>Toxocara</taxon>
    </lineage>
</organism>
<keyword evidence="2" id="KW-1185">Reference proteome</keyword>
<gene>
    <name evidence="1" type="ORF">TCNE_LOCUS3051</name>
</gene>
<dbReference type="WBParaSite" id="TCNE_0000305101-mRNA-1">
    <property type="protein sequence ID" value="TCNE_0000305101-mRNA-1"/>
    <property type="gene ID" value="TCNE_0000305101"/>
</dbReference>
<sequence length="87" mass="10103">MADFFPEIHFMNGICSHYPIVERFDDNVKASLLHVDYGDDRCPEFMRLGALIKYYCIYASLHSYSQNSGLTADVFPWWLQMDAGKDD</sequence>
<dbReference type="Proteomes" id="UP000050794">
    <property type="component" value="Unassembled WGS sequence"/>
</dbReference>
<proteinExistence type="predicted"/>